<organism evidence="2">
    <name type="scientific">marine metagenome</name>
    <dbReference type="NCBI Taxonomy" id="408172"/>
    <lineage>
        <taxon>unclassified sequences</taxon>
        <taxon>metagenomes</taxon>
        <taxon>ecological metagenomes</taxon>
    </lineage>
</organism>
<keyword evidence="1" id="KW-0812">Transmembrane</keyword>
<proteinExistence type="predicted"/>
<accession>A0A383CBS3</accession>
<dbReference type="AlphaFoldDB" id="A0A383CBS3"/>
<keyword evidence="1" id="KW-1133">Transmembrane helix</keyword>
<gene>
    <name evidence="2" type="ORF">METZ01_LOCUS482690</name>
</gene>
<protein>
    <submittedName>
        <fullName evidence="2">Uncharacterized protein</fullName>
    </submittedName>
</protein>
<evidence type="ECO:0000313" key="2">
    <source>
        <dbReference type="EMBL" id="SVE29836.1"/>
    </source>
</evidence>
<reference evidence="2" key="1">
    <citation type="submission" date="2018-05" db="EMBL/GenBank/DDBJ databases">
        <authorList>
            <person name="Lanie J.A."/>
            <person name="Ng W.-L."/>
            <person name="Kazmierczak K.M."/>
            <person name="Andrzejewski T.M."/>
            <person name="Davidsen T.M."/>
            <person name="Wayne K.J."/>
            <person name="Tettelin H."/>
            <person name="Glass J.I."/>
            <person name="Rusch D."/>
            <person name="Podicherti R."/>
            <person name="Tsui H.-C.T."/>
            <person name="Winkler M.E."/>
        </authorList>
    </citation>
    <scope>NUCLEOTIDE SEQUENCE</scope>
</reference>
<evidence type="ECO:0000256" key="1">
    <source>
        <dbReference type="SAM" id="Phobius"/>
    </source>
</evidence>
<name>A0A383CBS3_9ZZZZ</name>
<keyword evidence="1" id="KW-0472">Membrane</keyword>
<dbReference type="EMBL" id="UINC01207656">
    <property type="protein sequence ID" value="SVE29836.1"/>
    <property type="molecule type" value="Genomic_DNA"/>
</dbReference>
<feature type="transmembrane region" description="Helical" evidence="1">
    <location>
        <begin position="20"/>
        <end position="37"/>
    </location>
</feature>
<sequence length="50" mass="5678">VVLAVWNYSNWVNFGGISSLVYMVISILCGILAIVYGKKFLEKFKDLSFM</sequence>
<feature type="non-terminal residue" evidence="2">
    <location>
        <position position="1"/>
    </location>
</feature>